<reference evidence="1 2" key="1">
    <citation type="submission" date="2019-07" db="EMBL/GenBank/DDBJ databases">
        <title>New species of Amycolatopsis and Streptomyces.</title>
        <authorList>
            <person name="Duangmal K."/>
            <person name="Teo W.F.A."/>
            <person name="Lipun K."/>
        </authorList>
    </citation>
    <scope>NUCLEOTIDE SEQUENCE [LARGE SCALE GENOMIC DNA]</scope>
    <source>
        <strain evidence="1 2">NBRC 106415</strain>
    </source>
</reference>
<sequence>MAEGDTGAGAAPYTDAARARLVAAYEACELADLARAAVPIGEHELNADGTVRSPGALLADAARVLVAARRFVEAAAVFERLGGASWEIVGDVLGVPPSTARACFRAAEARFREEAHSPTETVGKPGPLGELSWWRAHMAREPLEAALDLDDWVLRHQDGDSGLGTAPVSGGLTPQR</sequence>
<keyword evidence="2" id="KW-1185">Reference proteome</keyword>
<proteinExistence type="predicted"/>
<dbReference type="AlphaFoldDB" id="A0A5N8XE84"/>
<organism evidence="1 2">
    <name type="scientific">Streptomyces spongiae</name>
    <dbReference type="NCBI Taxonomy" id="565072"/>
    <lineage>
        <taxon>Bacteria</taxon>
        <taxon>Bacillati</taxon>
        <taxon>Actinomycetota</taxon>
        <taxon>Actinomycetes</taxon>
        <taxon>Kitasatosporales</taxon>
        <taxon>Streptomycetaceae</taxon>
        <taxon>Streptomyces</taxon>
    </lineage>
</organism>
<protein>
    <submittedName>
        <fullName evidence="1">Uncharacterized protein</fullName>
    </submittedName>
</protein>
<evidence type="ECO:0000313" key="2">
    <source>
        <dbReference type="Proteomes" id="UP000400924"/>
    </source>
</evidence>
<gene>
    <name evidence="1" type="ORF">FNH08_11455</name>
</gene>
<name>A0A5N8XE84_9ACTN</name>
<comment type="caution">
    <text evidence="1">The sequence shown here is derived from an EMBL/GenBank/DDBJ whole genome shotgun (WGS) entry which is preliminary data.</text>
</comment>
<evidence type="ECO:0000313" key="1">
    <source>
        <dbReference type="EMBL" id="MPY57762.1"/>
    </source>
</evidence>
<accession>A0A5N8XE84</accession>
<dbReference type="EMBL" id="VJZC01000055">
    <property type="protein sequence ID" value="MPY57762.1"/>
    <property type="molecule type" value="Genomic_DNA"/>
</dbReference>
<dbReference type="Proteomes" id="UP000400924">
    <property type="component" value="Unassembled WGS sequence"/>
</dbReference>
<dbReference type="OrthoDB" id="3515437at2"/>